<evidence type="ECO:0000313" key="4">
    <source>
        <dbReference type="EMBL" id="KKW20188.1"/>
    </source>
</evidence>
<accession>A0A0G1WMX5</accession>
<dbReference type="Gene3D" id="3.90.79.10">
    <property type="entry name" value="Nucleoside Triphosphate Pyrophosphohydrolase"/>
    <property type="match status" value="1"/>
</dbReference>
<dbReference type="PANTHER" id="PTHR16099">
    <property type="entry name" value="8-OXO-DGTP DIPHOSPHATES NUDT15"/>
    <property type="match status" value="1"/>
</dbReference>
<dbReference type="InterPro" id="IPR020476">
    <property type="entry name" value="Nudix_hydrolase"/>
</dbReference>
<dbReference type="EMBL" id="LCQQ01000043">
    <property type="protein sequence ID" value="KKW20188.1"/>
    <property type="molecule type" value="Genomic_DNA"/>
</dbReference>
<evidence type="ECO:0000313" key="5">
    <source>
        <dbReference type="Proteomes" id="UP000034201"/>
    </source>
</evidence>
<dbReference type="GO" id="GO:0016787">
    <property type="term" value="F:hydrolase activity"/>
    <property type="evidence" value="ECO:0007669"/>
    <property type="project" value="UniProtKB-KW"/>
</dbReference>
<sequence>MNEKIPRIGIGVIVTRNGKILLGERLAGHGAGTFEIPGGHLEFGETFEEAAKREVFEETNIDTIGVIGIVSLGNDIAFDKHYVSIGILTEYRSGDIRDAEPDRSKNWTWYDPNDLPTPMFPHSHRVIKNWLEKTLYKNINVI</sequence>
<dbReference type="PRINTS" id="PR00502">
    <property type="entry name" value="NUDIXFAMILY"/>
</dbReference>
<reference evidence="4 5" key="1">
    <citation type="journal article" date="2015" name="Nature">
        <title>rRNA introns, odd ribosomes, and small enigmatic genomes across a large radiation of phyla.</title>
        <authorList>
            <person name="Brown C.T."/>
            <person name="Hug L.A."/>
            <person name="Thomas B.C."/>
            <person name="Sharon I."/>
            <person name="Castelle C.J."/>
            <person name="Singh A."/>
            <person name="Wilkins M.J."/>
            <person name="Williams K.H."/>
            <person name="Banfield J.F."/>
        </authorList>
    </citation>
    <scope>NUCLEOTIDE SEQUENCE [LARGE SCALE GENOMIC DNA]</scope>
</reference>
<dbReference type="Proteomes" id="UP000034201">
    <property type="component" value="Unassembled WGS sequence"/>
</dbReference>
<dbReference type="SUPFAM" id="SSF55811">
    <property type="entry name" value="Nudix"/>
    <property type="match status" value="1"/>
</dbReference>
<dbReference type="InterPro" id="IPR000086">
    <property type="entry name" value="NUDIX_hydrolase_dom"/>
</dbReference>
<dbReference type="PROSITE" id="PS51462">
    <property type="entry name" value="NUDIX"/>
    <property type="match status" value="1"/>
</dbReference>
<evidence type="ECO:0000256" key="1">
    <source>
        <dbReference type="ARBA" id="ARBA00022801"/>
    </source>
</evidence>
<comment type="caution">
    <text evidence="4">The sequence shown here is derived from an EMBL/GenBank/DDBJ whole genome shotgun (WGS) entry which is preliminary data.</text>
</comment>
<dbReference type="PANTHER" id="PTHR16099:SF5">
    <property type="entry name" value="NUCLEOTIDE TRIPHOSPHATE DIPHOSPHATASE NUDT15"/>
    <property type="match status" value="1"/>
</dbReference>
<protein>
    <submittedName>
        <fullName evidence="4">MutT/nudix family protein</fullName>
    </submittedName>
</protein>
<name>A0A0G1WMX5_9BACT</name>
<dbReference type="PROSITE" id="PS00893">
    <property type="entry name" value="NUDIX_BOX"/>
    <property type="match status" value="1"/>
</dbReference>
<keyword evidence="1 2" id="KW-0378">Hydrolase</keyword>
<gene>
    <name evidence="4" type="ORF">UY61_C0043G0005</name>
</gene>
<comment type="similarity">
    <text evidence="2">Belongs to the Nudix hydrolase family.</text>
</comment>
<proteinExistence type="inferred from homology"/>
<evidence type="ECO:0000259" key="3">
    <source>
        <dbReference type="PROSITE" id="PS51462"/>
    </source>
</evidence>
<dbReference type="CDD" id="cd04678">
    <property type="entry name" value="NUDIX_MTH2_Nudt15"/>
    <property type="match status" value="1"/>
</dbReference>
<dbReference type="InterPro" id="IPR020084">
    <property type="entry name" value="NUDIX_hydrolase_CS"/>
</dbReference>
<feature type="domain" description="Nudix hydrolase" evidence="3">
    <location>
        <begin position="5"/>
        <end position="132"/>
    </location>
</feature>
<organism evidence="4 5">
    <name type="scientific">Candidatus Adlerbacteria bacterium GW2011_GWC1_50_9</name>
    <dbReference type="NCBI Taxonomy" id="1618608"/>
    <lineage>
        <taxon>Bacteria</taxon>
        <taxon>Candidatus Adleribacteriota</taxon>
    </lineage>
</organism>
<dbReference type="InterPro" id="IPR015797">
    <property type="entry name" value="NUDIX_hydrolase-like_dom_sf"/>
</dbReference>
<dbReference type="AlphaFoldDB" id="A0A0G1WMX5"/>
<evidence type="ECO:0000256" key="2">
    <source>
        <dbReference type="RuleBase" id="RU003476"/>
    </source>
</evidence>
<dbReference type="Pfam" id="PF00293">
    <property type="entry name" value="NUDIX"/>
    <property type="match status" value="1"/>
</dbReference>